<accession>A0A239LAT5</accession>
<proteinExistence type="predicted"/>
<dbReference type="Proteomes" id="UP000198393">
    <property type="component" value="Unassembled WGS sequence"/>
</dbReference>
<sequence>MKFLFIAILYSFFQSPVTIVKNNGDEIELTNVLLYQTTAKGTPDVISYSYRGAPGKVNIKEVKRISFKENLGRKKGVTTFKAILVKRNNDKLEVEVNLVKVEGTNKEGKKESMNFSSVDKISF</sequence>
<evidence type="ECO:0000313" key="2">
    <source>
        <dbReference type="Proteomes" id="UP000198393"/>
    </source>
</evidence>
<dbReference type="AlphaFoldDB" id="A0A239LAT5"/>
<reference evidence="1 2" key="1">
    <citation type="submission" date="2017-06" db="EMBL/GenBank/DDBJ databases">
        <authorList>
            <person name="Kim H.J."/>
            <person name="Triplett B.A."/>
        </authorList>
    </citation>
    <scope>NUCLEOTIDE SEQUENCE [LARGE SCALE GENOMIC DNA]</scope>
    <source>
        <strain evidence="1 2">DSM 19307</strain>
    </source>
</reference>
<gene>
    <name evidence="1" type="ORF">SAMN05421640_3047</name>
</gene>
<protein>
    <submittedName>
        <fullName evidence="1">Uncharacterized protein</fullName>
    </submittedName>
</protein>
<evidence type="ECO:0000313" key="1">
    <source>
        <dbReference type="EMBL" id="SNT26664.1"/>
    </source>
</evidence>
<dbReference type="EMBL" id="FZPD01000005">
    <property type="protein sequence ID" value="SNT26664.1"/>
    <property type="molecule type" value="Genomic_DNA"/>
</dbReference>
<name>A0A239LAT5_EKHLU</name>
<organism evidence="1 2">
    <name type="scientific">Ekhidna lutea</name>
    <dbReference type="NCBI Taxonomy" id="447679"/>
    <lineage>
        <taxon>Bacteria</taxon>
        <taxon>Pseudomonadati</taxon>
        <taxon>Bacteroidota</taxon>
        <taxon>Cytophagia</taxon>
        <taxon>Cytophagales</taxon>
        <taxon>Reichenbachiellaceae</taxon>
        <taxon>Ekhidna</taxon>
    </lineage>
</organism>
<keyword evidence="2" id="KW-1185">Reference proteome</keyword>
<dbReference type="RefSeq" id="WP_089357735.1">
    <property type="nucleotide sequence ID" value="NZ_FZPD01000005.1"/>
</dbReference>